<accession>K4KPD3</accession>
<feature type="transmembrane region" description="Helical" evidence="1">
    <location>
        <begin position="52"/>
        <end position="80"/>
    </location>
</feature>
<dbReference type="Proteomes" id="UP000000466">
    <property type="component" value="Chromosome"/>
</dbReference>
<dbReference type="KEGG" id="saga:M5M_14210"/>
<sequence>MPASDNAIEITRRMEDIFVINKESTYWQAEPRFIRILLLGVCRRSHMLAIELIMLAVGGVLLFLGAEAVSVALPLVGAYINAKLMAYIDRQGHW</sequence>
<evidence type="ECO:0000256" key="1">
    <source>
        <dbReference type="SAM" id="Phobius"/>
    </source>
</evidence>
<keyword evidence="1" id="KW-0812">Transmembrane</keyword>
<dbReference type="GO" id="GO:0003677">
    <property type="term" value="F:DNA binding"/>
    <property type="evidence" value="ECO:0007669"/>
    <property type="project" value="UniProtKB-KW"/>
</dbReference>
<gene>
    <name evidence="2" type="ordered locus">M5M_14210</name>
</gene>
<reference evidence="2 3" key="1">
    <citation type="journal article" date="2013" name="Genome Announc.">
        <title>Complete genome sequence of Simiduia agarivorans SA1(T), a marine bacterium able to degrade a variety of polysaccharides.</title>
        <authorList>
            <person name="Lin S.Y."/>
            <person name="Shieh W.Y."/>
            <person name="Chen J.S."/>
            <person name="Tang S.L."/>
        </authorList>
    </citation>
    <scope>NUCLEOTIDE SEQUENCE [LARGE SCALE GENOMIC DNA]</scope>
    <source>
        <strain evidence="3">DSM 21679 / JCM 13881 / BCRC 17597 / SA1</strain>
    </source>
</reference>
<organism evidence="2 3">
    <name type="scientific">Simiduia agarivorans (strain DSM 21679 / JCM 13881 / BCRC 17597 / SA1)</name>
    <dbReference type="NCBI Taxonomy" id="1117647"/>
    <lineage>
        <taxon>Bacteria</taxon>
        <taxon>Pseudomonadati</taxon>
        <taxon>Pseudomonadota</taxon>
        <taxon>Gammaproteobacteria</taxon>
        <taxon>Cellvibrionales</taxon>
        <taxon>Cellvibrionaceae</taxon>
        <taxon>Simiduia</taxon>
    </lineage>
</organism>
<proteinExistence type="predicted"/>
<protein>
    <submittedName>
        <fullName evidence="2">DNA-binding HTH domain-protein</fullName>
    </submittedName>
</protein>
<dbReference type="STRING" id="1117647.M5M_14210"/>
<keyword evidence="1" id="KW-0472">Membrane</keyword>
<keyword evidence="2" id="KW-0238">DNA-binding</keyword>
<dbReference type="EMBL" id="CP003746">
    <property type="protein sequence ID" value="AFU99978.1"/>
    <property type="molecule type" value="Genomic_DNA"/>
</dbReference>
<dbReference type="AlphaFoldDB" id="K4KPD3"/>
<evidence type="ECO:0000313" key="2">
    <source>
        <dbReference type="EMBL" id="AFU99978.1"/>
    </source>
</evidence>
<name>K4KPD3_SIMAS</name>
<evidence type="ECO:0000313" key="3">
    <source>
        <dbReference type="Proteomes" id="UP000000466"/>
    </source>
</evidence>
<dbReference type="HOGENOM" id="CLU_2384549_0_0_6"/>
<keyword evidence="1" id="KW-1133">Transmembrane helix</keyword>
<dbReference type="eggNOG" id="COG1813">
    <property type="taxonomic scope" value="Bacteria"/>
</dbReference>
<keyword evidence="3" id="KW-1185">Reference proteome</keyword>